<name>Q1YX22_9GAMM</name>
<dbReference type="EMBL" id="AAPH01000046">
    <property type="protein sequence ID" value="EAS40860.1"/>
    <property type="molecule type" value="Genomic_DNA"/>
</dbReference>
<dbReference type="InterPro" id="IPR037401">
    <property type="entry name" value="SnoaL-like"/>
</dbReference>
<organism evidence="2 3">
    <name type="scientific">Photobacterium profundum 3TCK</name>
    <dbReference type="NCBI Taxonomy" id="314280"/>
    <lineage>
        <taxon>Bacteria</taxon>
        <taxon>Pseudomonadati</taxon>
        <taxon>Pseudomonadota</taxon>
        <taxon>Gammaproteobacteria</taxon>
        <taxon>Vibrionales</taxon>
        <taxon>Vibrionaceae</taxon>
        <taxon>Photobacterium</taxon>
    </lineage>
</organism>
<protein>
    <recommendedName>
        <fullName evidence="1">SnoaL-like domain-containing protein</fullName>
    </recommendedName>
</protein>
<dbReference type="InterPro" id="IPR032710">
    <property type="entry name" value="NTF2-like_dom_sf"/>
</dbReference>
<evidence type="ECO:0000313" key="2">
    <source>
        <dbReference type="EMBL" id="EAS40860.1"/>
    </source>
</evidence>
<dbReference type="Pfam" id="PF12680">
    <property type="entry name" value="SnoaL_2"/>
    <property type="match status" value="1"/>
</dbReference>
<sequence length="139" mass="15635">MSVQTSVSNQNQVNVAFLEAFSHAWNSHDIDELMTFVTDNCVFHTAAGPDVQGSTFSGREAVRESFQLVWKNFPDAQWLDGEHFVSGDRAVSESTFCATKPDGSRIEARMVDVFTLHDGKIQVKNAFRKDRPAFFNSDR</sequence>
<dbReference type="OrthoDB" id="13610at2"/>
<proteinExistence type="predicted"/>
<dbReference type="RefSeq" id="WP_006229850.1">
    <property type="nucleotide sequence ID" value="NZ_CH724134.1"/>
</dbReference>
<reference evidence="2 3" key="1">
    <citation type="submission" date="2006-03" db="EMBL/GenBank/DDBJ databases">
        <authorList>
            <person name="Bartlett D.H."/>
            <person name="Valle G."/>
            <person name="Lauro F.M."/>
            <person name="Vezzi A."/>
            <person name="Simonato F."/>
            <person name="Eloe E."/>
            <person name="Vitulo N."/>
            <person name="Stratton T.K."/>
            <person name="D'angelo M."/>
            <person name="Ferriera S."/>
            <person name="Johnson J."/>
            <person name="Kravitz S."/>
            <person name="Beeson K."/>
            <person name="Sutton G."/>
            <person name="Rogers Y."/>
            <person name="Friedman R."/>
            <person name="Frazier M."/>
            <person name="Venter J.C."/>
        </authorList>
    </citation>
    <scope>NUCLEOTIDE SEQUENCE [LARGE SCALE GENOMIC DNA]</scope>
    <source>
        <strain evidence="2 3">3TCK</strain>
    </source>
</reference>
<comment type="caution">
    <text evidence="2">The sequence shown here is derived from an EMBL/GenBank/DDBJ whole genome shotgun (WGS) entry which is preliminary data.</text>
</comment>
<feature type="domain" description="SnoaL-like" evidence="1">
    <location>
        <begin position="19"/>
        <end position="121"/>
    </location>
</feature>
<evidence type="ECO:0000259" key="1">
    <source>
        <dbReference type="Pfam" id="PF12680"/>
    </source>
</evidence>
<evidence type="ECO:0000313" key="3">
    <source>
        <dbReference type="Proteomes" id="UP000003789"/>
    </source>
</evidence>
<accession>Q1YX22</accession>
<dbReference type="Proteomes" id="UP000003789">
    <property type="component" value="Unassembled WGS sequence"/>
</dbReference>
<dbReference type="AlphaFoldDB" id="Q1YX22"/>
<dbReference type="HOGENOM" id="CLU_155955_0_0_6"/>
<dbReference type="Gene3D" id="3.10.450.50">
    <property type="match status" value="1"/>
</dbReference>
<dbReference type="SUPFAM" id="SSF54427">
    <property type="entry name" value="NTF2-like"/>
    <property type="match status" value="1"/>
</dbReference>
<gene>
    <name evidence="2" type="ORF">P3TCK_09323</name>
</gene>